<evidence type="ECO:0000313" key="2">
    <source>
        <dbReference type="Proteomes" id="UP000500890"/>
    </source>
</evidence>
<gene>
    <name evidence="1" type="ORF">G7081_06610</name>
</gene>
<organism evidence="1 2">
    <name type="scientific">Vagococcus coleopterorum</name>
    <dbReference type="NCBI Taxonomy" id="2714946"/>
    <lineage>
        <taxon>Bacteria</taxon>
        <taxon>Bacillati</taxon>
        <taxon>Bacillota</taxon>
        <taxon>Bacilli</taxon>
        <taxon>Lactobacillales</taxon>
        <taxon>Enterococcaceae</taxon>
        <taxon>Vagococcus</taxon>
    </lineage>
</organism>
<accession>A0A6G8ANV3</accession>
<dbReference type="KEGG" id="vah:G7081_06610"/>
<evidence type="ECO:0008006" key="3">
    <source>
        <dbReference type="Google" id="ProtNLM"/>
    </source>
</evidence>
<proteinExistence type="predicted"/>
<dbReference type="AlphaFoldDB" id="A0A6G8ANV3"/>
<dbReference type="SUPFAM" id="SSF55729">
    <property type="entry name" value="Acyl-CoA N-acyltransferases (Nat)"/>
    <property type="match status" value="1"/>
</dbReference>
<dbReference type="EMBL" id="CP049886">
    <property type="protein sequence ID" value="QIL46758.1"/>
    <property type="molecule type" value="Genomic_DNA"/>
</dbReference>
<dbReference type="RefSeq" id="WP_166008146.1">
    <property type="nucleotide sequence ID" value="NZ_CP049886.1"/>
</dbReference>
<dbReference type="InterPro" id="IPR016181">
    <property type="entry name" value="Acyl_CoA_acyltransferase"/>
</dbReference>
<protein>
    <recommendedName>
        <fullName evidence="3">N-acetyltransferase domain-containing protein</fullName>
    </recommendedName>
</protein>
<sequence length="107" mass="12595">MIRLETFTIEEYDEKGSTTYTVKQEEKEVGELRLITTDGHRVKIDLIVIEDEFKRQGNGTAVIDIVRSMYPGAHFYGEVLTRESYSFWKSIMPDLIPYYGRMPFEFQ</sequence>
<name>A0A6G8ANV3_9ENTE</name>
<dbReference type="Proteomes" id="UP000500890">
    <property type="component" value="Chromosome"/>
</dbReference>
<reference evidence="1 2" key="1">
    <citation type="submission" date="2020-03" db="EMBL/GenBank/DDBJ databases">
        <title>Vagococcus sp. nov., isolated from beetles.</title>
        <authorList>
            <person name="Hyun D.-W."/>
            <person name="Bae J.-W."/>
        </authorList>
    </citation>
    <scope>NUCLEOTIDE SEQUENCE [LARGE SCALE GENOMIC DNA]</scope>
    <source>
        <strain evidence="1 2">HDW17A</strain>
    </source>
</reference>
<evidence type="ECO:0000313" key="1">
    <source>
        <dbReference type="EMBL" id="QIL46758.1"/>
    </source>
</evidence>
<keyword evidence="2" id="KW-1185">Reference proteome</keyword>